<organism evidence="2 3">
    <name type="scientific">Serpentinicella alkaliphila</name>
    <dbReference type="NCBI Taxonomy" id="1734049"/>
    <lineage>
        <taxon>Bacteria</taxon>
        <taxon>Bacillati</taxon>
        <taxon>Bacillota</taxon>
        <taxon>Clostridia</taxon>
        <taxon>Peptostreptococcales</taxon>
        <taxon>Natronincolaceae</taxon>
        <taxon>Serpentinicella</taxon>
    </lineage>
</organism>
<dbReference type="EMBL" id="SLYC01000059">
    <property type="protein sequence ID" value="TCP95487.1"/>
    <property type="molecule type" value="Genomic_DNA"/>
</dbReference>
<protein>
    <submittedName>
        <fullName evidence="2">Uncharacterized protein</fullName>
    </submittedName>
</protein>
<keyword evidence="1" id="KW-0472">Membrane</keyword>
<dbReference type="Proteomes" id="UP000295504">
    <property type="component" value="Unassembled WGS sequence"/>
</dbReference>
<evidence type="ECO:0000313" key="2">
    <source>
        <dbReference type="EMBL" id="TCP95487.1"/>
    </source>
</evidence>
<feature type="transmembrane region" description="Helical" evidence="1">
    <location>
        <begin position="7"/>
        <end position="28"/>
    </location>
</feature>
<name>A0A4R2SYA1_9FIRM</name>
<keyword evidence="1" id="KW-0812">Transmembrane</keyword>
<gene>
    <name evidence="2" type="ORF">EDD79_10592</name>
</gene>
<keyword evidence="3" id="KW-1185">Reference proteome</keyword>
<dbReference type="AlphaFoldDB" id="A0A4R2SYA1"/>
<accession>A0A4R2SYA1</accession>
<sequence>MNNNRNLIIAVTVCLIVNIATFIALSSINSQMVSINNSNRNFMNRILSEVTDLHTGIYNMQEENKWVLTNMIIPNTEKSTIEDIFVDLEFSLREIEKTALVSVLYKADIHNKWTEVSAINLGGNSFKAQMKLENEKSYQYQIVSNGSVNKSSDIYPISKSITSPSPLVLVKSGLSRGPRGENSIWFAFTQYNPVFEFHKVKSAIANVYINDSFNKVIDINAFNLKKYDPYYDESSIDLIGFEADLDSNYTKIIIRVEYIDGSIHEGEIYPEEKFMYKYY</sequence>
<keyword evidence="1" id="KW-1133">Transmembrane helix</keyword>
<comment type="caution">
    <text evidence="2">The sequence shown here is derived from an EMBL/GenBank/DDBJ whole genome shotgun (WGS) entry which is preliminary data.</text>
</comment>
<reference evidence="2 3" key="1">
    <citation type="submission" date="2019-03" db="EMBL/GenBank/DDBJ databases">
        <title>Genomic Encyclopedia of Type Strains, Phase IV (KMG-IV): sequencing the most valuable type-strain genomes for metagenomic binning, comparative biology and taxonomic classification.</title>
        <authorList>
            <person name="Goeker M."/>
        </authorList>
    </citation>
    <scope>NUCLEOTIDE SEQUENCE [LARGE SCALE GENOMIC DNA]</scope>
    <source>
        <strain evidence="2 3">DSM 100013</strain>
    </source>
</reference>
<evidence type="ECO:0000313" key="3">
    <source>
        <dbReference type="Proteomes" id="UP000295504"/>
    </source>
</evidence>
<dbReference type="OrthoDB" id="2083636at2"/>
<evidence type="ECO:0000256" key="1">
    <source>
        <dbReference type="SAM" id="Phobius"/>
    </source>
</evidence>
<dbReference type="RefSeq" id="WP_132849672.1">
    <property type="nucleotide sequence ID" value="NZ_CP058648.1"/>
</dbReference>
<proteinExistence type="predicted"/>